<evidence type="ECO:0000259" key="1">
    <source>
        <dbReference type="Pfam" id="PF12697"/>
    </source>
</evidence>
<evidence type="ECO:0000313" key="2">
    <source>
        <dbReference type="EMBL" id="MBA8806789.1"/>
    </source>
</evidence>
<gene>
    <name evidence="2" type="ORF">FHX71_000731</name>
</gene>
<dbReference type="Proteomes" id="UP000540568">
    <property type="component" value="Unassembled WGS sequence"/>
</dbReference>
<dbReference type="EMBL" id="JACGWV010000001">
    <property type="protein sequence ID" value="MBA8806789.1"/>
    <property type="molecule type" value="Genomic_DNA"/>
</dbReference>
<dbReference type="AlphaFoldDB" id="A0A7W3PCT4"/>
<feature type="domain" description="AB hydrolase-1" evidence="1">
    <location>
        <begin position="7"/>
        <end position="146"/>
    </location>
</feature>
<dbReference type="PANTHER" id="PTHR15394:SF3">
    <property type="entry name" value="SERINE HYDROLASE RBBP9"/>
    <property type="match status" value="1"/>
</dbReference>
<dbReference type="PANTHER" id="PTHR15394">
    <property type="entry name" value="SERINE HYDROLASE RBBP9"/>
    <property type="match status" value="1"/>
</dbReference>
<dbReference type="GO" id="GO:0016787">
    <property type="term" value="F:hydrolase activity"/>
    <property type="evidence" value="ECO:0007669"/>
    <property type="project" value="InterPro"/>
</dbReference>
<dbReference type="InterPro" id="IPR000073">
    <property type="entry name" value="AB_hydrolase_1"/>
</dbReference>
<reference evidence="2 3" key="1">
    <citation type="submission" date="2020-07" db="EMBL/GenBank/DDBJ databases">
        <title>Sequencing the genomes of 1000 actinobacteria strains.</title>
        <authorList>
            <person name="Klenk H.-P."/>
        </authorList>
    </citation>
    <scope>NUCLEOTIDE SEQUENCE [LARGE SCALE GENOMIC DNA]</scope>
    <source>
        <strain evidence="2 3">DSM 44121</strain>
    </source>
</reference>
<dbReference type="InterPro" id="IPR029058">
    <property type="entry name" value="AB_hydrolase_fold"/>
</dbReference>
<dbReference type="SUPFAM" id="SSF53474">
    <property type="entry name" value="alpha/beta-Hydrolases"/>
    <property type="match status" value="1"/>
</dbReference>
<dbReference type="Pfam" id="PF12697">
    <property type="entry name" value="Abhydrolase_6"/>
    <property type="match status" value="1"/>
</dbReference>
<dbReference type="InterPro" id="IPR010662">
    <property type="entry name" value="RBBP9/YdeN"/>
</dbReference>
<dbReference type="Gene3D" id="3.40.50.1820">
    <property type="entry name" value="alpha/beta hydrolase"/>
    <property type="match status" value="1"/>
</dbReference>
<accession>A0A7W3PCT4</accession>
<sequence length="173" mass="18983">MGRRAIIFHGTNAEPAWIWYPWLAGRLRERGYDVETPHHPGTNVEPVATFLPTVLAAHTFDEDTVLVGHSGGAALLLALLEHLDVTVAQAVLVGGYSTNPNPGPEPVLQDSYDWDAIRAHARDLVFVNSVTDEFGCDAEQGRAMFDRLGGTLVVRDDGHFMEDTLEIADRLIP</sequence>
<protein>
    <recommendedName>
        <fullName evidence="1">AB hydrolase-1 domain-containing protein</fullName>
    </recommendedName>
</protein>
<comment type="caution">
    <text evidence="2">The sequence shown here is derived from an EMBL/GenBank/DDBJ whole genome shotgun (WGS) entry which is preliminary data.</text>
</comment>
<proteinExistence type="predicted"/>
<evidence type="ECO:0000313" key="3">
    <source>
        <dbReference type="Proteomes" id="UP000540568"/>
    </source>
</evidence>
<dbReference type="RefSeq" id="WP_182614467.1">
    <property type="nucleotide sequence ID" value="NZ_BAAATF010000002.1"/>
</dbReference>
<organism evidence="2 3">
    <name type="scientific">Promicromonospora sukumoe</name>
    <dbReference type="NCBI Taxonomy" id="88382"/>
    <lineage>
        <taxon>Bacteria</taxon>
        <taxon>Bacillati</taxon>
        <taxon>Actinomycetota</taxon>
        <taxon>Actinomycetes</taxon>
        <taxon>Micrococcales</taxon>
        <taxon>Promicromonosporaceae</taxon>
        <taxon>Promicromonospora</taxon>
    </lineage>
</organism>
<name>A0A7W3PCT4_9MICO</name>
<keyword evidence="3" id="KW-1185">Reference proteome</keyword>